<dbReference type="InterPro" id="IPR050445">
    <property type="entry name" value="Bact_polysacc_biosynth/exp"/>
</dbReference>
<dbReference type="PANTHER" id="PTHR32309">
    <property type="entry name" value="TYROSINE-PROTEIN KINASE"/>
    <property type="match status" value="1"/>
</dbReference>
<evidence type="ECO:0000313" key="8">
    <source>
        <dbReference type="EMBL" id="MBM6856419.1"/>
    </source>
</evidence>
<accession>A0AA40ZRW9</accession>
<protein>
    <submittedName>
        <fullName evidence="8">Chain-length determining protein</fullName>
    </submittedName>
</protein>
<keyword evidence="3 6" id="KW-0812">Transmembrane</keyword>
<evidence type="ECO:0000256" key="4">
    <source>
        <dbReference type="ARBA" id="ARBA00022989"/>
    </source>
</evidence>
<evidence type="ECO:0000256" key="2">
    <source>
        <dbReference type="ARBA" id="ARBA00022475"/>
    </source>
</evidence>
<gene>
    <name evidence="8" type="ORF">H6D15_02160</name>
</gene>
<evidence type="ECO:0000313" key="9">
    <source>
        <dbReference type="Proteomes" id="UP000698924"/>
    </source>
</evidence>
<keyword evidence="2" id="KW-1003">Cell membrane</keyword>
<reference evidence="8 9" key="1">
    <citation type="journal article" date="2021" name="Sci. Rep.">
        <title>The distribution of antibiotic resistance genes in chicken gut microbiota commensals.</title>
        <authorList>
            <person name="Juricova H."/>
            <person name="Matiasovicova J."/>
            <person name="Kubasova T."/>
            <person name="Cejkova D."/>
            <person name="Rychlik I."/>
        </authorList>
    </citation>
    <scope>NUCLEOTIDE SEQUENCE [LARGE SCALE GENOMIC DNA]</scope>
    <source>
        <strain evidence="8 9">An421</strain>
    </source>
</reference>
<dbReference type="GO" id="GO:0005886">
    <property type="term" value="C:plasma membrane"/>
    <property type="evidence" value="ECO:0007669"/>
    <property type="project" value="UniProtKB-SubCell"/>
</dbReference>
<keyword evidence="5 6" id="KW-0472">Membrane</keyword>
<dbReference type="EMBL" id="JACJMO010000002">
    <property type="protein sequence ID" value="MBM6856419.1"/>
    <property type="molecule type" value="Genomic_DNA"/>
</dbReference>
<evidence type="ECO:0000256" key="3">
    <source>
        <dbReference type="ARBA" id="ARBA00022692"/>
    </source>
</evidence>
<evidence type="ECO:0000256" key="5">
    <source>
        <dbReference type="ARBA" id="ARBA00023136"/>
    </source>
</evidence>
<keyword evidence="4 6" id="KW-1133">Transmembrane helix</keyword>
<feature type="domain" description="Polysaccharide chain length determinant N-terminal" evidence="7">
    <location>
        <begin position="13"/>
        <end position="76"/>
    </location>
</feature>
<dbReference type="PANTHER" id="PTHR32309:SF13">
    <property type="entry name" value="FERRIC ENTEROBACTIN TRANSPORT PROTEIN FEPE"/>
    <property type="match status" value="1"/>
</dbReference>
<dbReference type="GO" id="GO:0004713">
    <property type="term" value="F:protein tyrosine kinase activity"/>
    <property type="evidence" value="ECO:0007669"/>
    <property type="project" value="TreeGrafter"/>
</dbReference>
<keyword evidence="9" id="KW-1185">Reference proteome</keyword>
<evidence type="ECO:0000259" key="7">
    <source>
        <dbReference type="Pfam" id="PF02706"/>
    </source>
</evidence>
<proteinExistence type="predicted"/>
<comment type="subcellular location">
    <subcellularLocation>
        <location evidence="1">Cell membrane</location>
        <topology evidence="1">Multi-pass membrane protein</topology>
    </subcellularLocation>
</comment>
<feature type="transmembrane region" description="Helical" evidence="6">
    <location>
        <begin position="334"/>
        <end position="354"/>
    </location>
</feature>
<sequence length="367" mass="40954">MEQDNKQLPVEEQEIDLLELARKVWADRKLVLKWCGIAAVVGLVVAFSIPKEYTTNVTIAPESTSGSRSMGGLSALAGMAGINLNAGSSADALSPDLYPDIVSSVAFTTELFDVPVRDADGELQTTVYDYLQEHQRSPWWSAVISLPFKCIGWTVSLFSGDEEEADSTATVNPFQLTKKENEIVKALNDRIAVSVDKKSLTVSIAVTMQDPLISATLTDTVMQKLQDYITDYRTNKARHDLDFTQKLYDEAQQKYYDAQQRYADYVDKNQNILLRSVQTRQERLQNEMNLAYNLYNQTAQQLQLAKAKVQENTPVYTVVQAATVPLRASKPSKAMILIGFVFLAGVGSVGWILFGRDLLRQFKGTKE</sequence>
<organism evidence="8 9">
    <name type="scientific">Caecibacteroides pullorum</name>
    <dbReference type="NCBI Taxonomy" id="2725562"/>
    <lineage>
        <taxon>Bacteria</taxon>
        <taxon>Pseudomonadati</taxon>
        <taxon>Bacteroidota</taxon>
        <taxon>Bacteroidia</taxon>
        <taxon>Bacteroidales</taxon>
        <taxon>Bacteroidaceae</taxon>
        <taxon>Caecibacteroides</taxon>
    </lineage>
</organism>
<dbReference type="RefSeq" id="WP_204970932.1">
    <property type="nucleotide sequence ID" value="NZ_JAAZTS010000002.1"/>
</dbReference>
<dbReference type="Proteomes" id="UP000698924">
    <property type="component" value="Unassembled WGS sequence"/>
</dbReference>
<feature type="transmembrane region" description="Helical" evidence="6">
    <location>
        <begin position="30"/>
        <end position="49"/>
    </location>
</feature>
<evidence type="ECO:0000256" key="1">
    <source>
        <dbReference type="ARBA" id="ARBA00004651"/>
    </source>
</evidence>
<name>A0AA40ZRW9_9BACT</name>
<dbReference type="InterPro" id="IPR003856">
    <property type="entry name" value="LPS_length_determ_N"/>
</dbReference>
<dbReference type="AlphaFoldDB" id="A0AA40ZRW9"/>
<comment type="caution">
    <text evidence="8">The sequence shown here is derived from an EMBL/GenBank/DDBJ whole genome shotgun (WGS) entry which is preliminary data.</text>
</comment>
<evidence type="ECO:0000256" key="6">
    <source>
        <dbReference type="SAM" id="Phobius"/>
    </source>
</evidence>
<dbReference type="Pfam" id="PF02706">
    <property type="entry name" value="Wzz"/>
    <property type="match status" value="1"/>
</dbReference>